<proteinExistence type="inferred from homology"/>
<dbReference type="EMBL" id="JAVXUP010000200">
    <property type="protein sequence ID" value="KAK3034438.1"/>
    <property type="molecule type" value="Genomic_DNA"/>
</dbReference>
<protein>
    <submittedName>
        <fullName evidence="4">Uncharacterized protein</fullName>
    </submittedName>
</protein>
<evidence type="ECO:0000256" key="2">
    <source>
        <dbReference type="ARBA" id="ARBA00022679"/>
    </source>
</evidence>
<dbReference type="PANTHER" id="PTHR31623">
    <property type="entry name" value="F21J9.9"/>
    <property type="match status" value="1"/>
</dbReference>
<evidence type="ECO:0000256" key="3">
    <source>
        <dbReference type="ARBA" id="ARBA00023315"/>
    </source>
</evidence>
<evidence type="ECO:0000313" key="5">
    <source>
        <dbReference type="Proteomes" id="UP001188597"/>
    </source>
</evidence>
<evidence type="ECO:0000256" key="1">
    <source>
        <dbReference type="ARBA" id="ARBA00009861"/>
    </source>
</evidence>
<accession>A0AA89BBI8</accession>
<comment type="caution">
    <text evidence="4">The sequence shown here is derived from an EMBL/GenBank/DDBJ whole genome shotgun (WGS) entry which is preliminary data.</text>
</comment>
<comment type="similarity">
    <text evidence="1">Belongs to the plant acyltransferase family.</text>
</comment>
<dbReference type="Pfam" id="PF02458">
    <property type="entry name" value="Transferase"/>
    <property type="match status" value="1"/>
</dbReference>
<dbReference type="AlphaFoldDB" id="A0AA89BBI8"/>
<dbReference type="PANTHER" id="PTHR31623:SF21">
    <property type="entry name" value="VINORINE SYNTHASE-LIKE"/>
    <property type="match status" value="1"/>
</dbReference>
<dbReference type="InterPro" id="IPR023213">
    <property type="entry name" value="CAT-like_dom_sf"/>
</dbReference>
<keyword evidence="2" id="KW-0808">Transferase</keyword>
<dbReference type="Gene3D" id="3.30.559.10">
    <property type="entry name" value="Chloramphenicol acetyltransferase-like domain"/>
    <property type="match status" value="1"/>
</dbReference>
<dbReference type="Proteomes" id="UP001188597">
    <property type="component" value="Unassembled WGS sequence"/>
</dbReference>
<dbReference type="GO" id="GO:0016746">
    <property type="term" value="F:acyltransferase activity"/>
    <property type="evidence" value="ECO:0007669"/>
    <property type="project" value="UniProtKB-KW"/>
</dbReference>
<organism evidence="4 5">
    <name type="scientific">Escallonia herrerae</name>
    <dbReference type="NCBI Taxonomy" id="1293975"/>
    <lineage>
        <taxon>Eukaryota</taxon>
        <taxon>Viridiplantae</taxon>
        <taxon>Streptophyta</taxon>
        <taxon>Embryophyta</taxon>
        <taxon>Tracheophyta</taxon>
        <taxon>Spermatophyta</taxon>
        <taxon>Magnoliopsida</taxon>
        <taxon>eudicotyledons</taxon>
        <taxon>Gunneridae</taxon>
        <taxon>Pentapetalae</taxon>
        <taxon>asterids</taxon>
        <taxon>campanulids</taxon>
        <taxon>Escalloniales</taxon>
        <taxon>Escalloniaceae</taxon>
        <taxon>Escallonia</taxon>
    </lineage>
</organism>
<gene>
    <name evidence="4" type="ORF">RJ639_034675</name>
</gene>
<name>A0AA89BBI8_9ASTE</name>
<sequence length="137" mass="15511">MVEGMGNLQRKVKMNVYRLNSWCYMGLYNMDFGWGKPVWVGNMGDPEDKRSKQGVLFIERGDGTEVSCNPTSVITTPTSRNTRVAYEEVRVRRRSTLRAKVATGTVLDPTRIEALAASLQPLRPKMVMLSVAWQPMQ</sequence>
<reference evidence="4" key="1">
    <citation type="submission" date="2022-12" db="EMBL/GenBank/DDBJ databases">
        <title>Draft genome assemblies for two species of Escallonia (Escalloniales).</title>
        <authorList>
            <person name="Chanderbali A."/>
            <person name="Dervinis C."/>
            <person name="Anghel I."/>
            <person name="Soltis D."/>
            <person name="Soltis P."/>
            <person name="Zapata F."/>
        </authorList>
    </citation>
    <scope>NUCLEOTIDE SEQUENCE</scope>
    <source>
        <strain evidence="4">UCBG64.0493</strain>
        <tissue evidence="4">Leaf</tissue>
    </source>
</reference>
<keyword evidence="3" id="KW-0012">Acyltransferase</keyword>
<keyword evidence="5" id="KW-1185">Reference proteome</keyword>
<evidence type="ECO:0000313" key="4">
    <source>
        <dbReference type="EMBL" id="KAK3034438.1"/>
    </source>
</evidence>